<protein>
    <recommendedName>
        <fullName evidence="4">Non-specific serine/threonine protein kinase</fullName>
    </recommendedName>
</protein>
<name>A0ABR1G5V5_AURAN</name>
<dbReference type="EMBL" id="JBBJCI010000108">
    <property type="protein sequence ID" value="KAK7248309.1"/>
    <property type="molecule type" value="Genomic_DNA"/>
</dbReference>
<sequence length="122" mass="13204">MLQDDGKVAFLDFGLTVASTATSGVVRDGIRACLAEDYATLAFVFQKVDPDFNIYEMSLPWALRRSLAPTSSPCGRRDAPGSLLGDDNRVKWDAISTSQDDGAGWSSEAGPTSSRRRTSARR</sequence>
<organism evidence="2 3">
    <name type="scientific">Aureococcus anophagefferens</name>
    <name type="common">Harmful bloom alga</name>
    <dbReference type="NCBI Taxonomy" id="44056"/>
    <lineage>
        <taxon>Eukaryota</taxon>
        <taxon>Sar</taxon>
        <taxon>Stramenopiles</taxon>
        <taxon>Ochrophyta</taxon>
        <taxon>Pelagophyceae</taxon>
        <taxon>Pelagomonadales</taxon>
        <taxon>Pelagomonadaceae</taxon>
        <taxon>Aureococcus</taxon>
    </lineage>
</organism>
<gene>
    <name evidence="2" type="ORF">SO694_00221018</name>
</gene>
<feature type="region of interest" description="Disordered" evidence="1">
    <location>
        <begin position="68"/>
        <end position="122"/>
    </location>
</feature>
<dbReference type="Proteomes" id="UP001363151">
    <property type="component" value="Unassembled WGS sequence"/>
</dbReference>
<accession>A0ABR1G5V5</accession>
<reference evidence="2 3" key="1">
    <citation type="submission" date="2024-03" db="EMBL/GenBank/DDBJ databases">
        <title>Aureococcus anophagefferens CCMP1851 and Kratosvirus quantuckense: Draft genome of a second virus-susceptible host strain in the model system.</title>
        <authorList>
            <person name="Chase E."/>
            <person name="Truchon A.R."/>
            <person name="Schepens W."/>
            <person name="Wilhelm S.W."/>
        </authorList>
    </citation>
    <scope>NUCLEOTIDE SEQUENCE [LARGE SCALE GENOMIC DNA]</scope>
    <source>
        <strain evidence="2 3">CCMP1851</strain>
    </source>
</reference>
<evidence type="ECO:0008006" key="4">
    <source>
        <dbReference type="Google" id="ProtNLM"/>
    </source>
</evidence>
<evidence type="ECO:0000313" key="2">
    <source>
        <dbReference type="EMBL" id="KAK7248309.1"/>
    </source>
</evidence>
<keyword evidence="3" id="KW-1185">Reference proteome</keyword>
<evidence type="ECO:0000313" key="3">
    <source>
        <dbReference type="Proteomes" id="UP001363151"/>
    </source>
</evidence>
<comment type="caution">
    <text evidence="2">The sequence shown here is derived from an EMBL/GenBank/DDBJ whole genome shotgun (WGS) entry which is preliminary data.</text>
</comment>
<evidence type="ECO:0000256" key="1">
    <source>
        <dbReference type="SAM" id="MobiDB-lite"/>
    </source>
</evidence>
<proteinExistence type="predicted"/>